<keyword evidence="2" id="KW-1185">Reference proteome</keyword>
<organism evidence="1 2">
    <name type="scientific">Cuscuta campestris</name>
    <dbReference type="NCBI Taxonomy" id="132261"/>
    <lineage>
        <taxon>Eukaryota</taxon>
        <taxon>Viridiplantae</taxon>
        <taxon>Streptophyta</taxon>
        <taxon>Embryophyta</taxon>
        <taxon>Tracheophyta</taxon>
        <taxon>Spermatophyta</taxon>
        <taxon>Magnoliopsida</taxon>
        <taxon>eudicotyledons</taxon>
        <taxon>Gunneridae</taxon>
        <taxon>Pentapetalae</taxon>
        <taxon>asterids</taxon>
        <taxon>lamiids</taxon>
        <taxon>Solanales</taxon>
        <taxon>Convolvulaceae</taxon>
        <taxon>Cuscuteae</taxon>
        <taxon>Cuscuta</taxon>
        <taxon>Cuscuta subgen. Grammica</taxon>
        <taxon>Cuscuta sect. Cleistogrammica</taxon>
    </lineage>
</organism>
<gene>
    <name evidence="1" type="ORF">CCAM_LOCUS37827</name>
</gene>
<reference evidence="1 2" key="1">
    <citation type="submission" date="2018-04" db="EMBL/GenBank/DDBJ databases">
        <authorList>
            <person name="Vogel A."/>
        </authorList>
    </citation>
    <scope>NUCLEOTIDE SEQUENCE [LARGE SCALE GENOMIC DNA]</scope>
</reference>
<dbReference type="EMBL" id="OOIL02005825">
    <property type="protein sequence ID" value="VFQ96051.1"/>
    <property type="molecule type" value="Genomic_DNA"/>
</dbReference>
<dbReference type="Proteomes" id="UP000595140">
    <property type="component" value="Unassembled WGS sequence"/>
</dbReference>
<evidence type="ECO:0000313" key="1">
    <source>
        <dbReference type="EMBL" id="VFQ96051.1"/>
    </source>
</evidence>
<dbReference type="AlphaFoldDB" id="A0A484N440"/>
<protein>
    <submittedName>
        <fullName evidence="1">Uncharacterized protein</fullName>
    </submittedName>
</protein>
<proteinExistence type="predicted"/>
<accession>A0A484N440</accession>
<sequence>MEGTCCKPNNLPLLLMHQESFLERDVLKGSRPALTSIMTRDFLTSPCVLCISLYLSDFSLDFITEGKEFIKDSAIEGKSRLQN</sequence>
<name>A0A484N440_9ASTE</name>
<evidence type="ECO:0000313" key="2">
    <source>
        <dbReference type="Proteomes" id="UP000595140"/>
    </source>
</evidence>